<dbReference type="SMART" id="SM00354">
    <property type="entry name" value="HTH_LACI"/>
    <property type="match status" value="1"/>
</dbReference>
<dbReference type="InterPro" id="IPR000843">
    <property type="entry name" value="HTH_LacI"/>
</dbReference>
<keyword evidence="3" id="KW-0804">Transcription</keyword>
<protein>
    <submittedName>
        <fullName evidence="5">Transcriptional regulator, LacI family</fullName>
    </submittedName>
</protein>
<evidence type="ECO:0000256" key="1">
    <source>
        <dbReference type="ARBA" id="ARBA00023015"/>
    </source>
</evidence>
<evidence type="ECO:0000313" key="6">
    <source>
        <dbReference type="Proteomes" id="UP000001551"/>
    </source>
</evidence>
<dbReference type="EMBL" id="CP002400">
    <property type="protein sequence ID" value="ADU26320.1"/>
    <property type="molecule type" value="Genomic_DNA"/>
</dbReference>
<dbReference type="Pfam" id="PF00356">
    <property type="entry name" value="LacI"/>
    <property type="match status" value="1"/>
</dbReference>
<proteinExistence type="predicted"/>
<sequence>MATIKDIAKIVGVSTTTVSRVLNNDPEFTVSANTRMHIFQTAEKLAYKKRAPASVTHRVALLYWLTENEELEDIYYKQIRMELETKFQDYNISMRRYDKEEGIGAIDPETDAFLIVGRFEKQEFEKITSISRLGVIIDTASNDIFFDSVRPNLSLMIRQMIDHFLAQGHRKIGLICGHDYGQQKRVETLDIRENAFREYMEELGILNEKYIFRSATGSVSGGYQCALNAIEESSGDLPTAFCVASDPLAVGTLQAFHEKGIAIPQRVSFFSIDDVIVSKYVSPPLTTFHIDIPFMCQTALKLLQERLANPNMPQETILLNGTPVYRKSIQNI</sequence>
<evidence type="ECO:0000256" key="3">
    <source>
        <dbReference type="ARBA" id="ARBA00023163"/>
    </source>
</evidence>
<evidence type="ECO:0000259" key="4">
    <source>
        <dbReference type="PROSITE" id="PS50932"/>
    </source>
</evidence>
<dbReference type="Gene3D" id="3.40.50.2300">
    <property type="match status" value="2"/>
</dbReference>
<dbReference type="KEGG" id="eha:Ethha_0751"/>
<dbReference type="CDD" id="cd01392">
    <property type="entry name" value="HTH_LacI"/>
    <property type="match status" value="1"/>
</dbReference>
<dbReference type="PANTHER" id="PTHR30146">
    <property type="entry name" value="LACI-RELATED TRANSCRIPTIONAL REPRESSOR"/>
    <property type="match status" value="1"/>
</dbReference>
<evidence type="ECO:0000256" key="2">
    <source>
        <dbReference type="ARBA" id="ARBA00023125"/>
    </source>
</evidence>
<keyword evidence="1" id="KW-0805">Transcription regulation</keyword>
<dbReference type="Proteomes" id="UP000001551">
    <property type="component" value="Chromosome"/>
</dbReference>
<dbReference type="PROSITE" id="PS00356">
    <property type="entry name" value="HTH_LACI_1"/>
    <property type="match status" value="1"/>
</dbReference>
<feature type="domain" description="HTH lacI-type" evidence="4">
    <location>
        <begin position="2"/>
        <end position="56"/>
    </location>
</feature>
<dbReference type="CDD" id="cd01544">
    <property type="entry name" value="PBP1_GalR"/>
    <property type="match status" value="1"/>
</dbReference>
<dbReference type="Gene3D" id="1.10.260.40">
    <property type="entry name" value="lambda repressor-like DNA-binding domains"/>
    <property type="match status" value="1"/>
</dbReference>
<dbReference type="SUPFAM" id="SSF47413">
    <property type="entry name" value="lambda repressor-like DNA-binding domains"/>
    <property type="match status" value="1"/>
</dbReference>
<keyword evidence="6" id="KW-1185">Reference proteome</keyword>
<dbReference type="InterPro" id="IPR046335">
    <property type="entry name" value="LacI/GalR-like_sensor"/>
</dbReference>
<reference evidence="5 6" key="1">
    <citation type="submission" date="2010-12" db="EMBL/GenBank/DDBJ databases">
        <title>Complete sequence of Ethanoligenens harbinense YUAN-3.</title>
        <authorList>
            <person name="Lucas S."/>
            <person name="Copeland A."/>
            <person name="Lapidus A."/>
            <person name="Cheng J.-F."/>
            <person name="Bruce D."/>
            <person name="Goodwin L."/>
            <person name="Pitluck S."/>
            <person name="Chertkov O."/>
            <person name="Misra M."/>
            <person name="Detter J.C."/>
            <person name="Han C."/>
            <person name="Tapia R."/>
            <person name="Land M."/>
            <person name="Hauser L."/>
            <person name="Jeffries C."/>
            <person name="Kyrpides N."/>
            <person name="Ivanova N."/>
            <person name="Mikhailova N."/>
            <person name="Wang A."/>
            <person name="Mouttaki H."/>
            <person name="He Z."/>
            <person name="Zhou J."/>
            <person name="Hemme C.L."/>
            <person name="Woyke T."/>
        </authorList>
    </citation>
    <scope>NUCLEOTIDE SEQUENCE [LARGE SCALE GENOMIC DNA]</scope>
    <source>
        <strain evidence="6">DSM 18485 / JCM 12961 / CGMCC 1.5033 / YUAN-3</strain>
    </source>
</reference>
<dbReference type="GO" id="GO:0003700">
    <property type="term" value="F:DNA-binding transcription factor activity"/>
    <property type="evidence" value="ECO:0007669"/>
    <property type="project" value="TreeGrafter"/>
</dbReference>
<dbReference type="SUPFAM" id="SSF53822">
    <property type="entry name" value="Periplasmic binding protein-like I"/>
    <property type="match status" value="1"/>
</dbReference>
<dbReference type="eggNOG" id="COG1609">
    <property type="taxonomic scope" value="Bacteria"/>
</dbReference>
<name>E6U2M9_ETHHY</name>
<dbReference type="STRING" id="663278.Ethha_0751"/>
<dbReference type="InterPro" id="IPR010982">
    <property type="entry name" value="Lambda_DNA-bd_dom_sf"/>
</dbReference>
<dbReference type="PRINTS" id="PR00036">
    <property type="entry name" value="HTHLACI"/>
</dbReference>
<dbReference type="PANTHER" id="PTHR30146:SF149">
    <property type="entry name" value="HTH-TYPE TRANSCRIPTIONAL REGULATOR EBGR"/>
    <property type="match status" value="1"/>
</dbReference>
<gene>
    <name evidence="5" type="ordered locus">Ethha_0751</name>
</gene>
<dbReference type="HOGENOM" id="CLU_037628_1_2_9"/>
<dbReference type="AlphaFoldDB" id="E6U2M9"/>
<evidence type="ECO:0000313" key="5">
    <source>
        <dbReference type="EMBL" id="ADU26320.1"/>
    </source>
</evidence>
<dbReference type="InterPro" id="IPR028082">
    <property type="entry name" value="Peripla_BP_I"/>
</dbReference>
<keyword evidence="2" id="KW-0238">DNA-binding</keyword>
<dbReference type="PROSITE" id="PS50932">
    <property type="entry name" value="HTH_LACI_2"/>
    <property type="match status" value="1"/>
</dbReference>
<accession>E6U2M9</accession>
<organism evidence="5 6">
    <name type="scientific">Ethanoligenens harbinense (strain DSM 18485 / JCM 12961 / CGMCC 1.5033 / YUAN-3)</name>
    <dbReference type="NCBI Taxonomy" id="663278"/>
    <lineage>
        <taxon>Bacteria</taxon>
        <taxon>Bacillati</taxon>
        <taxon>Bacillota</taxon>
        <taxon>Clostridia</taxon>
        <taxon>Eubacteriales</taxon>
        <taxon>Oscillospiraceae</taxon>
        <taxon>Ethanoligenens</taxon>
    </lineage>
</organism>
<dbReference type="Pfam" id="PF13377">
    <property type="entry name" value="Peripla_BP_3"/>
    <property type="match status" value="1"/>
</dbReference>
<dbReference type="RefSeq" id="WP_013484690.1">
    <property type="nucleotide sequence ID" value="NC_014828.1"/>
</dbReference>
<dbReference type="GO" id="GO:0000976">
    <property type="term" value="F:transcription cis-regulatory region binding"/>
    <property type="evidence" value="ECO:0007669"/>
    <property type="project" value="TreeGrafter"/>
</dbReference>